<feature type="coiled-coil region" evidence="1">
    <location>
        <begin position="18"/>
        <end position="48"/>
    </location>
</feature>
<reference evidence="2" key="1">
    <citation type="submission" date="2020-08" db="EMBL/GenBank/DDBJ databases">
        <title>Spodoptera exigua strain:BAW_Kor-Di-RS1 Genome sequencing and assembly.</title>
        <authorList>
            <person name="Kim J."/>
            <person name="Nam H.Y."/>
            <person name="Kwon M."/>
            <person name="Choi J.H."/>
            <person name="Cho S.R."/>
            <person name="Kim G.-H."/>
        </authorList>
    </citation>
    <scope>NUCLEOTIDE SEQUENCE</scope>
    <source>
        <strain evidence="2">BAW_Kor-Di-RS1</strain>
        <tissue evidence="2">Whole-body</tissue>
    </source>
</reference>
<evidence type="ECO:0000256" key="1">
    <source>
        <dbReference type="SAM" id="Coils"/>
    </source>
</evidence>
<organism evidence="2 3">
    <name type="scientific">Spodoptera exigua</name>
    <name type="common">Beet armyworm</name>
    <name type="synonym">Noctua fulgens</name>
    <dbReference type="NCBI Taxonomy" id="7107"/>
    <lineage>
        <taxon>Eukaryota</taxon>
        <taxon>Metazoa</taxon>
        <taxon>Ecdysozoa</taxon>
        <taxon>Arthropoda</taxon>
        <taxon>Hexapoda</taxon>
        <taxon>Insecta</taxon>
        <taxon>Pterygota</taxon>
        <taxon>Neoptera</taxon>
        <taxon>Endopterygota</taxon>
        <taxon>Lepidoptera</taxon>
        <taxon>Glossata</taxon>
        <taxon>Ditrysia</taxon>
        <taxon>Noctuoidea</taxon>
        <taxon>Noctuidae</taxon>
        <taxon>Amphipyrinae</taxon>
        <taxon>Spodoptera</taxon>
    </lineage>
</organism>
<proteinExistence type="predicted"/>
<keyword evidence="1" id="KW-0175">Coiled coil</keyword>
<sequence>MKPAQKDVFSDVKLILNKEKLFQDKNRVKNALEKLNKAQEKRSHLLSEPELAEEFIRIKNALQYSMDATANAM</sequence>
<keyword evidence="3" id="KW-1185">Reference proteome</keyword>
<comment type="caution">
    <text evidence="2">The sequence shown here is derived from an EMBL/GenBank/DDBJ whole genome shotgun (WGS) entry which is preliminary data.</text>
</comment>
<dbReference type="AlphaFoldDB" id="A0A835G7A3"/>
<protein>
    <submittedName>
        <fullName evidence="2">Uncharacterized protein</fullName>
    </submittedName>
</protein>
<dbReference type="EMBL" id="JACKWZ010000473">
    <property type="protein sequence ID" value="KAF9407429.1"/>
    <property type="molecule type" value="Genomic_DNA"/>
</dbReference>
<gene>
    <name evidence="2" type="ORF">HW555_012557</name>
</gene>
<dbReference type="Proteomes" id="UP000648187">
    <property type="component" value="Unassembled WGS sequence"/>
</dbReference>
<accession>A0A835G7A3</accession>
<name>A0A835G7A3_SPOEX</name>
<evidence type="ECO:0000313" key="3">
    <source>
        <dbReference type="Proteomes" id="UP000648187"/>
    </source>
</evidence>
<evidence type="ECO:0000313" key="2">
    <source>
        <dbReference type="EMBL" id="KAF9407429.1"/>
    </source>
</evidence>